<dbReference type="Proteomes" id="UP000887564">
    <property type="component" value="Unplaced"/>
</dbReference>
<dbReference type="AlphaFoldDB" id="A0A914RXC0"/>
<name>A0A914RXC0_PAREQ</name>
<reference evidence="2" key="1">
    <citation type="submission" date="2022-11" db="UniProtKB">
        <authorList>
            <consortium name="WormBaseParasite"/>
        </authorList>
    </citation>
    <scope>IDENTIFICATION</scope>
</reference>
<organism evidence="1 2">
    <name type="scientific">Parascaris equorum</name>
    <name type="common">Equine roundworm</name>
    <dbReference type="NCBI Taxonomy" id="6256"/>
    <lineage>
        <taxon>Eukaryota</taxon>
        <taxon>Metazoa</taxon>
        <taxon>Ecdysozoa</taxon>
        <taxon>Nematoda</taxon>
        <taxon>Chromadorea</taxon>
        <taxon>Rhabditida</taxon>
        <taxon>Spirurina</taxon>
        <taxon>Ascaridomorpha</taxon>
        <taxon>Ascaridoidea</taxon>
        <taxon>Ascarididae</taxon>
        <taxon>Parascaris</taxon>
    </lineage>
</organism>
<keyword evidence="1" id="KW-1185">Reference proteome</keyword>
<sequence length="48" mass="5558">MVKRDGRDIPRRPTAKAFAKNVFSNEERKSEVRRRSDTALVLIVNDTN</sequence>
<accession>A0A914RXC0</accession>
<proteinExistence type="predicted"/>
<dbReference type="PANTHER" id="PTHR34410">
    <property type="entry name" value="INTRON-ENCODED HOMING ENDONUCLEASE, PUTATIVE-RELATED"/>
    <property type="match status" value="1"/>
</dbReference>
<evidence type="ECO:0000313" key="2">
    <source>
        <dbReference type="WBParaSite" id="PEQ_0000666501-mRNA-1"/>
    </source>
</evidence>
<dbReference type="PANTHER" id="PTHR34410:SF2">
    <property type="entry name" value="RRNA INTRON-ENCODED HOMING ENDONUCLEASE"/>
    <property type="match status" value="1"/>
</dbReference>
<evidence type="ECO:0000313" key="1">
    <source>
        <dbReference type="Proteomes" id="UP000887564"/>
    </source>
</evidence>
<dbReference type="WBParaSite" id="PEQ_0000666501-mRNA-1">
    <property type="protein sequence ID" value="PEQ_0000666501-mRNA-1"/>
    <property type="gene ID" value="PEQ_0000666501"/>
</dbReference>
<protein>
    <submittedName>
        <fullName evidence="2">Uncharacterized protein</fullName>
    </submittedName>
</protein>